<dbReference type="EMBL" id="SJPK01000019">
    <property type="protein sequence ID" value="TWT55966.1"/>
    <property type="molecule type" value="Genomic_DNA"/>
</dbReference>
<accession>A0A5C5WZ91</accession>
<evidence type="ECO:0000256" key="1">
    <source>
        <dbReference type="SAM" id="MobiDB-lite"/>
    </source>
</evidence>
<protein>
    <submittedName>
        <fullName evidence="2">Uncharacterized protein</fullName>
    </submittedName>
</protein>
<gene>
    <name evidence="2" type="ORF">CA85_46740</name>
</gene>
<dbReference type="AlphaFoldDB" id="A0A5C5WZ91"/>
<evidence type="ECO:0000313" key="2">
    <source>
        <dbReference type="EMBL" id="TWT55966.1"/>
    </source>
</evidence>
<keyword evidence="3" id="KW-1185">Reference proteome</keyword>
<reference evidence="2 3" key="1">
    <citation type="submission" date="2019-02" db="EMBL/GenBank/DDBJ databases">
        <title>Deep-cultivation of Planctomycetes and their phenomic and genomic characterization uncovers novel biology.</title>
        <authorList>
            <person name="Wiegand S."/>
            <person name="Jogler M."/>
            <person name="Boedeker C."/>
            <person name="Pinto D."/>
            <person name="Vollmers J."/>
            <person name="Rivas-Marin E."/>
            <person name="Kohn T."/>
            <person name="Peeters S.H."/>
            <person name="Heuer A."/>
            <person name="Rast P."/>
            <person name="Oberbeckmann S."/>
            <person name="Bunk B."/>
            <person name="Jeske O."/>
            <person name="Meyerdierks A."/>
            <person name="Storesund J.E."/>
            <person name="Kallscheuer N."/>
            <person name="Luecker S."/>
            <person name="Lage O.M."/>
            <person name="Pohl T."/>
            <person name="Merkel B.J."/>
            <person name="Hornburger P."/>
            <person name="Mueller R.-W."/>
            <person name="Bruemmer F."/>
            <person name="Labrenz M."/>
            <person name="Spormann A.M."/>
            <person name="Op Den Camp H."/>
            <person name="Overmann J."/>
            <person name="Amann R."/>
            <person name="Jetten M.S.M."/>
            <person name="Mascher T."/>
            <person name="Medema M.H."/>
            <person name="Devos D.P."/>
            <person name="Kaster A.-K."/>
            <person name="Ovreas L."/>
            <person name="Rohde M."/>
            <person name="Galperin M.Y."/>
            <person name="Jogler C."/>
        </authorList>
    </citation>
    <scope>NUCLEOTIDE SEQUENCE [LARGE SCALE GENOMIC DNA]</scope>
    <source>
        <strain evidence="2 3">CA85</strain>
    </source>
</reference>
<comment type="caution">
    <text evidence="2">The sequence shown here is derived from an EMBL/GenBank/DDBJ whole genome shotgun (WGS) entry which is preliminary data.</text>
</comment>
<evidence type="ECO:0000313" key="3">
    <source>
        <dbReference type="Proteomes" id="UP000318053"/>
    </source>
</evidence>
<feature type="region of interest" description="Disordered" evidence="1">
    <location>
        <begin position="1"/>
        <end position="57"/>
    </location>
</feature>
<proteinExistence type="predicted"/>
<dbReference type="Proteomes" id="UP000318053">
    <property type="component" value="Unassembled WGS sequence"/>
</dbReference>
<sequence>MKSSDDNSGKCVLQPSRPRQVGRSGPKSRLPSCGTLGSYPGASNRDRGCGKGTSIVNSNTSRRSRLVAAGPVGVGSRVMVMAVARWESTMLSVTAWVMSARMPRSRPDKSRTRQRRSEIGGTSMVINDQTCQRPVRTCKHEPTSRQKPQTEPIAYRASHRRNATGDCCATRNRFRSDSLWSAGRRPAGQTWHWR</sequence>
<name>A0A5C5WZ91_9BACT</name>
<organism evidence="2 3">
    <name type="scientific">Allorhodopirellula solitaria</name>
    <dbReference type="NCBI Taxonomy" id="2527987"/>
    <lineage>
        <taxon>Bacteria</taxon>
        <taxon>Pseudomonadati</taxon>
        <taxon>Planctomycetota</taxon>
        <taxon>Planctomycetia</taxon>
        <taxon>Pirellulales</taxon>
        <taxon>Pirellulaceae</taxon>
        <taxon>Allorhodopirellula</taxon>
    </lineage>
</organism>